<feature type="domain" description="Peptidase S1" evidence="9">
    <location>
        <begin position="31"/>
        <end position="255"/>
    </location>
</feature>
<evidence type="ECO:0000256" key="6">
    <source>
        <dbReference type="ARBA" id="ARBA00023145"/>
    </source>
</evidence>
<dbReference type="InterPro" id="IPR050430">
    <property type="entry name" value="Peptidase_S1"/>
</dbReference>
<dbReference type="PANTHER" id="PTHR24276">
    <property type="entry name" value="POLYSERASE-RELATED"/>
    <property type="match status" value="1"/>
</dbReference>
<dbReference type="InterPro" id="IPR001314">
    <property type="entry name" value="Peptidase_S1A"/>
</dbReference>
<dbReference type="EMBL" id="CH940647">
    <property type="protein sequence ID" value="EDW69615.1"/>
    <property type="molecule type" value="Genomic_DNA"/>
</dbReference>
<evidence type="ECO:0000256" key="5">
    <source>
        <dbReference type="ARBA" id="ARBA00022825"/>
    </source>
</evidence>
<keyword evidence="6" id="KW-0865">Zymogen</keyword>
<dbReference type="Proteomes" id="UP000008792">
    <property type="component" value="Unassembled WGS sequence"/>
</dbReference>
<accession>B4LHR2</accession>
<dbReference type="PRINTS" id="PR00722">
    <property type="entry name" value="CHYMOTRYPSIN"/>
</dbReference>
<evidence type="ECO:0000256" key="4">
    <source>
        <dbReference type="ARBA" id="ARBA00022801"/>
    </source>
</evidence>
<keyword evidence="11" id="KW-1185">Reference proteome</keyword>
<dbReference type="HOGENOM" id="CLU_006842_7_6_1"/>
<dbReference type="PANTHER" id="PTHR24276:SF98">
    <property type="entry name" value="FI18310P1-RELATED"/>
    <property type="match status" value="1"/>
</dbReference>
<feature type="signal peptide" evidence="8">
    <location>
        <begin position="1"/>
        <end position="17"/>
    </location>
</feature>
<keyword evidence="4 10" id="KW-0378">Hydrolase</keyword>
<evidence type="ECO:0000256" key="2">
    <source>
        <dbReference type="ARBA" id="ARBA00022670"/>
    </source>
</evidence>
<dbReference type="GO" id="GO:0004252">
    <property type="term" value="F:serine-type endopeptidase activity"/>
    <property type="evidence" value="ECO:0007669"/>
    <property type="project" value="InterPro"/>
</dbReference>
<dbReference type="InterPro" id="IPR001254">
    <property type="entry name" value="Trypsin_dom"/>
</dbReference>
<evidence type="ECO:0000256" key="1">
    <source>
        <dbReference type="ARBA" id="ARBA00007664"/>
    </source>
</evidence>
<dbReference type="InParanoid" id="B4LHR2"/>
<feature type="chain" id="PRO_5002813363" description="Peptidase S1 domain-containing protein" evidence="8">
    <location>
        <begin position="18"/>
        <end position="273"/>
    </location>
</feature>
<organism evidence="10 11">
    <name type="scientific">Drosophila virilis</name>
    <name type="common">Fruit fly</name>
    <dbReference type="NCBI Taxonomy" id="7244"/>
    <lineage>
        <taxon>Eukaryota</taxon>
        <taxon>Metazoa</taxon>
        <taxon>Ecdysozoa</taxon>
        <taxon>Arthropoda</taxon>
        <taxon>Hexapoda</taxon>
        <taxon>Insecta</taxon>
        <taxon>Pterygota</taxon>
        <taxon>Neoptera</taxon>
        <taxon>Endopterygota</taxon>
        <taxon>Diptera</taxon>
        <taxon>Brachycera</taxon>
        <taxon>Muscomorpha</taxon>
        <taxon>Ephydroidea</taxon>
        <taxon>Drosophilidae</taxon>
        <taxon>Drosophila</taxon>
    </lineage>
</organism>
<comment type="similarity">
    <text evidence="1">Belongs to the peptidase S1 family.</text>
</comment>
<dbReference type="OrthoDB" id="5565075at2759"/>
<dbReference type="SMR" id="B4LHR2"/>
<dbReference type="Pfam" id="PF00089">
    <property type="entry name" value="Trypsin"/>
    <property type="match status" value="1"/>
</dbReference>
<proteinExistence type="inferred from homology"/>
<dbReference type="OMA" id="GWGEQAN"/>
<sequence length="273" mass="29597">MKQLALFLFLAFALVNGNEPTEDQADPENIISNGYSAYEGKAPYMVSLVLGSVASSATSLCGGAIIANNWVLTAAQCLTRDFVEIHYGSYTRRGQFAHRVGKGDFHVQDKWPKEKGYDIGLIRTPYVEFTFWVNKVNLPSSNADIFDNKWAVACGWGEQANGQVANWLQCVDLEIMGSSTCSRYYGSVNAGVLCARTPEGKSTCGGDIGGPLVTYDNHTVAGVTSFFSAGGCRVGHPAGFTSVAAHLDWISTTIGLPSDNIYETYPYGQYQYT</sequence>
<dbReference type="eggNOG" id="KOG3627">
    <property type="taxonomic scope" value="Eukaryota"/>
</dbReference>
<evidence type="ECO:0000313" key="10">
    <source>
        <dbReference type="EMBL" id="EDW69615.1"/>
    </source>
</evidence>
<evidence type="ECO:0000256" key="8">
    <source>
        <dbReference type="SAM" id="SignalP"/>
    </source>
</evidence>
<dbReference type="SUPFAM" id="SSF50494">
    <property type="entry name" value="Trypsin-like serine proteases"/>
    <property type="match status" value="1"/>
</dbReference>
<gene>
    <name evidence="10" type="primary">Dvir\GJ12027</name>
    <name evidence="10" type="ORF">Dvir_GJ12027</name>
</gene>
<dbReference type="AlphaFoldDB" id="B4LHR2"/>
<dbReference type="MEROPS" id="S01.B03"/>
<evidence type="ECO:0000256" key="7">
    <source>
        <dbReference type="ARBA" id="ARBA00023157"/>
    </source>
</evidence>
<dbReference type="SMART" id="SM00020">
    <property type="entry name" value="Tryp_SPc"/>
    <property type="match status" value="1"/>
</dbReference>
<keyword evidence="5" id="KW-0720">Serine protease</keyword>
<dbReference type="STRING" id="7244.B4LHR2"/>
<keyword evidence="3 8" id="KW-0732">Signal</keyword>
<keyword evidence="7" id="KW-1015">Disulfide bond</keyword>
<dbReference type="InterPro" id="IPR009003">
    <property type="entry name" value="Peptidase_S1_PA"/>
</dbReference>
<dbReference type="InterPro" id="IPR043504">
    <property type="entry name" value="Peptidase_S1_PA_chymotrypsin"/>
</dbReference>
<dbReference type="Gene3D" id="2.40.10.10">
    <property type="entry name" value="Trypsin-like serine proteases"/>
    <property type="match status" value="2"/>
</dbReference>
<protein>
    <recommendedName>
        <fullName evidence="9">Peptidase S1 domain-containing protein</fullName>
    </recommendedName>
</protein>
<dbReference type="PhylomeDB" id="B4LHR2"/>
<dbReference type="PROSITE" id="PS50240">
    <property type="entry name" value="TRYPSIN_DOM"/>
    <property type="match status" value="1"/>
</dbReference>
<dbReference type="GO" id="GO:0006508">
    <property type="term" value="P:proteolysis"/>
    <property type="evidence" value="ECO:0007669"/>
    <property type="project" value="UniProtKB-KW"/>
</dbReference>
<evidence type="ECO:0000256" key="3">
    <source>
        <dbReference type="ARBA" id="ARBA00022729"/>
    </source>
</evidence>
<reference evidence="10 11" key="1">
    <citation type="journal article" date="2007" name="Nature">
        <title>Evolution of genes and genomes on the Drosophila phylogeny.</title>
        <authorList>
            <consortium name="Drosophila 12 Genomes Consortium"/>
            <person name="Clark A.G."/>
            <person name="Eisen M.B."/>
            <person name="Smith D.R."/>
            <person name="Bergman C.M."/>
            <person name="Oliver B."/>
            <person name="Markow T.A."/>
            <person name="Kaufman T.C."/>
            <person name="Kellis M."/>
            <person name="Gelbart W."/>
            <person name="Iyer V.N."/>
            <person name="Pollard D.A."/>
            <person name="Sackton T.B."/>
            <person name="Larracuente A.M."/>
            <person name="Singh N.D."/>
            <person name="Abad J.P."/>
            <person name="Abt D.N."/>
            <person name="Adryan B."/>
            <person name="Aguade M."/>
            <person name="Akashi H."/>
            <person name="Anderson W.W."/>
            <person name="Aquadro C.F."/>
            <person name="Ardell D.H."/>
            <person name="Arguello R."/>
            <person name="Artieri C.G."/>
            <person name="Barbash D.A."/>
            <person name="Barker D."/>
            <person name="Barsanti P."/>
            <person name="Batterham P."/>
            <person name="Batzoglou S."/>
            <person name="Begun D."/>
            <person name="Bhutkar A."/>
            <person name="Blanco E."/>
            <person name="Bosak S.A."/>
            <person name="Bradley R.K."/>
            <person name="Brand A.D."/>
            <person name="Brent M.R."/>
            <person name="Brooks A.N."/>
            <person name="Brown R.H."/>
            <person name="Butlin R.K."/>
            <person name="Caggese C."/>
            <person name="Calvi B.R."/>
            <person name="Bernardo de Carvalho A."/>
            <person name="Caspi A."/>
            <person name="Castrezana S."/>
            <person name="Celniker S.E."/>
            <person name="Chang J.L."/>
            <person name="Chapple C."/>
            <person name="Chatterji S."/>
            <person name="Chinwalla A."/>
            <person name="Civetta A."/>
            <person name="Clifton S.W."/>
            <person name="Comeron J.M."/>
            <person name="Costello J.C."/>
            <person name="Coyne J.A."/>
            <person name="Daub J."/>
            <person name="David R.G."/>
            <person name="Delcher A.L."/>
            <person name="Delehaunty K."/>
            <person name="Do C.B."/>
            <person name="Ebling H."/>
            <person name="Edwards K."/>
            <person name="Eickbush T."/>
            <person name="Evans J.D."/>
            <person name="Filipski A."/>
            <person name="Findeiss S."/>
            <person name="Freyhult E."/>
            <person name="Fulton L."/>
            <person name="Fulton R."/>
            <person name="Garcia A.C."/>
            <person name="Gardiner A."/>
            <person name="Garfield D.A."/>
            <person name="Garvin B.E."/>
            <person name="Gibson G."/>
            <person name="Gilbert D."/>
            <person name="Gnerre S."/>
            <person name="Godfrey J."/>
            <person name="Good R."/>
            <person name="Gotea V."/>
            <person name="Gravely B."/>
            <person name="Greenberg A.J."/>
            <person name="Griffiths-Jones S."/>
            <person name="Gross S."/>
            <person name="Guigo R."/>
            <person name="Gustafson E.A."/>
            <person name="Haerty W."/>
            <person name="Hahn M.W."/>
            <person name="Halligan D.L."/>
            <person name="Halpern A.L."/>
            <person name="Halter G.M."/>
            <person name="Han M.V."/>
            <person name="Heger A."/>
            <person name="Hillier L."/>
            <person name="Hinrichs A.S."/>
            <person name="Holmes I."/>
            <person name="Hoskins R.A."/>
            <person name="Hubisz M.J."/>
            <person name="Hultmark D."/>
            <person name="Huntley M.A."/>
            <person name="Jaffe D.B."/>
            <person name="Jagadeeshan S."/>
            <person name="Jeck W.R."/>
            <person name="Johnson J."/>
            <person name="Jones C.D."/>
            <person name="Jordan W.C."/>
            <person name="Karpen G.H."/>
            <person name="Kataoka E."/>
            <person name="Keightley P.D."/>
            <person name="Kheradpour P."/>
            <person name="Kirkness E.F."/>
            <person name="Koerich L.B."/>
            <person name="Kristiansen K."/>
            <person name="Kudrna D."/>
            <person name="Kulathinal R.J."/>
            <person name="Kumar S."/>
            <person name="Kwok R."/>
            <person name="Lander E."/>
            <person name="Langley C.H."/>
            <person name="Lapoint R."/>
            <person name="Lazzaro B.P."/>
            <person name="Lee S.J."/>
            <person name="Levesque L."/>
            <person name="Li R."/>
            <person name="Lin C.F."/>
            <person name="Lin M.F."/>
            <person name="Lindblad-Toh K."/>
            <person name="Llopart A."/>
            <person name="Long M."/>
            <person name="Low L."/>
            <person name="Lozovsky E."/>
            <person name="Lu J."/>
            <person name="Luo M."/>
            <person name="Machado C.A."/>
            <person name="Makalowski W."/>
            <person name="Marzo M."/>
            <person name="Matsuda M."/>
            <person name="Matzkin L."/>
            <person name="McAllister B."/>
            <person name="McBride C.S."/>
            <person name="McKernan B."/>
            <person name="McKernan K."/>
            <person name="Mendez-Lago M."/>
            <person name="Minx P."/>
            <person name="Mollenhauer M.U."/>
            <person name="Montooth K."/>
            <person name="Mount S.M."/>
            <person name="Mu X."/>
            <person name="Myers E."/>
            <person name="Negre B."/>
            <person name="Newfeld S."/>
            <person name="Nielsen R."/>
            <person name="Noor M.A."/>
            <person name="O'Grady P."/>
            <person name="Pachter L."/>
            <person name="Papaceit M."/>
            <person name="Parisi M.J."/>
            <person name="Parisi M."/>
            <person name="Parts L."/>
            <person name="Pedersen J.S."/>
            <person name="Pesole G."/>
            <person name="Phillippy A.M."/>
            <person name="Ponting C.P."/>
            <person name="Pop M."/>
            <person name="Porcelli D."/>
            <person name="Powell J.R."/>
            <person name="Prohaska S."/>
            <person name="Pruitt K."/>
            <person name="Puig M."/>
            <person name="Quesneville H."/>
            <person name="Ram K.R."/>
            <person name="Rand D."/>
            <person name="Rasmussen M.D."/>
            <person name="Reed L.K."/>
            <person name="Reenan R."/>
            <person name="Reily A."/>
            <person name="Remington K.A."/>
            <person name="Rieger T.T."/>
            <person name="Ritchie M.G."/>
            <person name="Robin C."/>
            <person name="Rogers Y.H."/>
            <person name="Rohde C."/>
            <person name="Rozas J."/>
            <person name="Rubenfield M.J."/>
            <person name="Ruiz A."/>
            <person name="Russo S."/>
            <person name="Salzberg S.L."/>
            <person name="Sanchez-Gracia A."/>
            <person name="Saranga D.J."/>
            <person name="Sato H."/>
            <person name="Schaeffer S.W."/>
            <person name="Schatz M.C."/>
            <person name="Schlenke T."/>
            <person name="Schwartz R."/>
            <person name="Segarra C."/>
            <person name="Singh R.S."/>
            <person name="Sirot L."/>
            <person name="Sirota M."/>
            <person name="Sisneros N.B."/>
            <person name="Smith C.D."/>
            <person name="Smith T.F."/>
            <person name="Spieth J."/>
            <person name="Stage D.E."/>
            <person name="Stark A."/>
            <person name="Stephan W."/>
            <person name="Strausberg R.L."/>
            <person name="Strempel S."/>
            <person name="Sturgill D."/>
            <person name="Sutton G."/>
            <person name="Sutton G.G."/>
            <person name="Tao W."/>
            <person name="Teichmann S."/>
            <person name="Tobari Y.N."/>
            <person name="Tomimura Y."/>
            <person name="Tsolas J.M."/>
            <person name="Valente V.L."/>
            <person name="Venter E."/>
            <person name="Venter J.C."/>
            <person name="Vicario S."/>
            <person name="Vieira F.G."/>
            <person name="Vilella A.J."/>
            <person name="Villasante A."/>
            <person name="Walenz B."/>
            <person name="Wang J."/>
            <person name="Wasserman M."/>
            <person name="Watts T."/>
            <person name="Wilson D."/>
            <person name="Wilson R.K."/>
            <person name="Wing R.A."/>
            <person name="Wolfner M.F."/>
            <person name="Wong A."/>
            <person name="Wong G.K."/>
            <person name="Wu C.I."/>
            <person name="Wu G."/>
            <person name="Yamamoto D."/>
            <person name="Yang H.P."/>
            <person name="Yang S.P."/>
            <person name="Yorke J.A."/>
            <person name="Yoshida K."/>
            <person name="Zdobnov E."/>
            <person name="Zhang P."/>
            <person name="Zhang Y."/>
            <person name="Zimin A.V."/>
            <person name="Baldwin J."/>
            <person name="Abdouelleil A."/>
            <person name="Abdulkadir J."/>
            <person name="Abebe A."/>
            <person name="Abera B."/>
            <person name="Abreu J."/>
            <person name="Acer S.C."/>
            <person name="Aftuck L."/>
            <person name="Alexander A."/>
            <person name="An P."/>
            <person name="Anderson E."/>
            <person name="Anderson S."/>
            <person name="Arachi H."/>
            <person name="Azer M."/>
            <person name="Bachantsang P."/>
            <person name="Barry A."/>
            <person name="Bayul T."/>
            <person name="Berlin A."/>
            <person name="Bessette D."/>
            <person name="Bloom T."/>
            <person name="Blye J."/>
            <person name="Boguslavskiy L."/>
            <person name="Bonnet C."/>
            <person name="Boukhgalter B."/>
            <person name="Bourzgui I."/>
            <person name="Brown A."/>
            <person name="Cahill P."/>
            <person name="Channer S."/>
            <person name="Cheshatsang Y."/>
            <person name="Chuda L."/>
            <person name="Citroen M."/>
            <person name="Collymore A."/>
            <person name="Cooke P."/>
            <person name="Costello M."/>
            <person name="D'Aco K."/>
            <person name="Daza R."/>
            <person name="De Haan G."/>
            <person name="DeGray S."/>
            <person name="DeMaso C."/>
            <person name="Dhargay N."/>
            <person name="Dooley K."/>
            <person name="Dooley E."/>
            <person name="Doricent M."/>
            <person name="Dorje P."/>
            <person name="Dorjee K."/>
            <person name="Dupes A."/>
            <person name="Elong R."/>
            <person name="Falk J."/>
            <person name="Farina A."/>
            <person name="Faro S."/>
            <person name="Ferguson D."/>
            <person name="Fisher S."/>
            <person name="Foley C.D."/>
            <person name="Franke A."/>
            <person name="Friedrich D."/>
            <person name="Gadbois L."/>
            <person name="Gearin G."/>
            <person name="Gearin C.R."/>
            <person name="Giannoukos G."/>
            <person name="Goode T."/>
            <person name="Graham J."/>
            <person name="Grandbois E."/>
            <person name="Grewal S."/>
            <person name="Gyaltsen K."/>
            <person name="Hafez N."/>
            <person name="Hagos B."/>
            <person name="Hall J."/>
            <person name="Henson C."/>
            <person name="Hollinger A."/>
            <person name="Honan T."/>
            <person name="Huard M.D."/>
            <person name="Hughes L."/>
            <person name="Hurhula B."/>
            <person name="Husby M.E."/>
            <person name="Kamat A."/>
            <person name="Kanga B."/>
            <person name="Kashin S."/>
            <person name="Khazanovich D."/>
            <person name="Kisner P."/>
            <person name="Lance K."/>
            <person name="Lara M."/>
            <person name="Lee W."/>
            <person name="Lennon N."/>
            <person name="Letendre F."/>
            <person name="LeVine R."/>
            <person name="Lipovsky A."/>
            <person name="Liu X."/>
            <person name="Liu J."/>
            <person name="Liu S."/>
            <person name="Lokyitsang T."/>
            <person name="Lokyitsang Y."/>
            <person name="Lubonja R."/>
            <person name="Lui A."/>
            <person name="MacDonald P."/>
            <person name="Magnisalis V."/>
            <person name="Maru K."/>
            <person name="Matthews C."/>
            <person name="McCusker W."/>
            <person name="McDonough S."/>
            <person name="Mehta T."/>
            <person name="Meldrim J."/>
            <person name="Meneus L."/>
            <person name="Mihai O."/>
            <person name="Mihalev A."/>
            <person name="Mihova T."/>
            <person name="Mittelman R."/>
            <person name="Mlenga V."/>
            <person name="Montmayeur A."/>
            <person name="Mulrain L."/>
            <person name="Navidi A."/>
            <person name="Naylor J."/>
            <person name="Negash T."/>
            <person name="Nguyen T."/>
            <person name="Nguyen N."/>
            <person name="Nicol R."/>
            <person name="Norbu C."/>
            <person name="Norbu N."/>
            <person name="Novod N."/>
            <person name="O'Neill B."/>
            <person name="Osman S."/>
            <person name="Markiewicz E."/>
            <person name="Oyono O.L."/>
            <person name="Patti C."/>
            <person name="Phunkhang P."/>
            <person name="Pierre F."/>
            <person name="Priest M."/>
            <person name="Raghuraman S."/>
            <person name="Rege F."/>
            <person name="Reyes R."/>
            <person name="Rise C."/>
            <person name="Rogov P."/>
            <person name="Ross K."/>
            <person name="Ryan E."/>
            <person name="Settipalli S."/>
            <person name="Shea T."/>
            <person name="Sherpa N."/>
            <person name="Shi L."/>
            <person name="Shih D."/>
            <person name="Sparrow T."/>
            <person name="Spaulding J."/>
            <person name="Stalker J."/>
            <person name="Stange-Thomann N."/>
            <person name="Stavropoulos S."/>
            <person name="Stone C."/>
            <person name="Strader C."/>
            <person name="Tesfaye S."/>
            <person name="Thomson T."/>
            <person name="Thoulutsang Y."/>
            <person name="Thoulutsang D."/>
            <person name="Topham K."/>
            <person name="Topping I."/>
            <person name="Tsamla T."/>
            <person name="Vassiliev H."/>
            <person name="Vo A."/>
            <person name="Wangchuk T."/>
            <person name="Wangdi T."/>
            <person name="Weiand M."/>
            <person name="Wilkinson J."/>
            <person name="Wilson A."/>
            <person name="Yadav S."/>
            <person name="Young G."/>
            <person name="Yu Q."/>
            <person name="Zembek L."/>
            <person name="Zhong D."/>
            <person name="Zimmer A."/>
            <person name="Zwirko Z."/>
            <person name="Jaffe D.B."/>
            <person name="Alvarez P."/>
            <person name="Brockman W."/>
            <person name="Butler J."/>
            <person name="Chin C."/>
            <person name="Gnerre S."/>
            <person name="Grabherr M."/>
            <person name="Kleber M."/>
            <person name="Mauceli E."/>
            <person name="MacCallum I."/>
        </authorList>
    </citation>
    <scope>NUCLEOTIDE SEQUENCE [LARGE SCALE GENOMIC DNA]</scope>
    <source>
        <strain evidence="11">Tucson 15010-1051.87</strain>
    </source>
</reference>
<keyword evidence="2" id="KW-0645">Protease</keyword>
<evidence type="ECO:0000313" key="11">
    <source>
        <dbReference type="Proteomes" id="UP000008792"/>
    </source>
</evidence>
<name>B4LHR2_DROVI</name>
<dbReference type="CDD" id="cd00190">
    <property type="entry name" value="Tryp_SPc"/>
    <property type="match status" value="1"/>
</dbReference>
<evidence type="ECO:0000259" key="9">
    <source>
        <dbReference type="PROSITE" id="PS50240"/>
    </source>
</evidence>